<proteinExistence type="predicted"/>
<gene>
    <name evidence="1" type="ORF">ROLI_023690</name>
</gene>
<keyword evidence="2" id="KW-1185">Reference proteome</keyword>
<reference evidence="2" key="2">
    <citation type="submission" date="2024-01" db="EMBL/GenBank/DDBJ databases">
        <title>Roseobacter fucihabitans sp. nov., isolated from the brown alga Fucus spiralis.</title>
        <authorList>
            <person name="Hahnke S."/>
            <person name="Berger M."/>
            <person name="Schlingloff A."/>
            <person name="Athale I."/>
            <person name="Neumann-Schaal M."/>
            <person name="Adenaya A."/>
            <person name="Poehlein A."/>
            <person name="Daniel R."/>
            <person name="Pertersen J."/>
            <person name="Brinkhoff T."/>
        </authorList>
    </citation>
    <scope>NUCLEOTIDE SEQUENCE [LARGE SCALE GENOMIC DNA]</scope>
    <source>
        <strain evidence="2">B14</strain>
    </source>
</reference>
<dbReference type="Proteomes" id="UP001318682">
    <property type="component" value="Chromosome"/>
</dbReference>
<dbReference type="RefSeq" id="WP_187430082.1">
    <property type="nucleotide sequence ID" value="NZ_CP143423.1"/>
</dbReference>
<protein>
    <submittedName>
        <fullName evidence="1">Uncharacterized protein</fullName>
    </submittedName>
</protein>
<evidence type="ECO:0000313" key="2">
    <source>
        <dbReference type="Proteomes" id="UP001318682"/>
    </source>
</evidence>
<dbReference type="EMBL" id="CP143423">
    <property type="protein sequence ID" value="WVX49280.1"/>
    <property type="molecule type" value="Genomic_DNA"/>
</dbReference>
<evidence type="ECO:0000313" key="1">
    <source>
        <dbReference type="EMBL" id="WVX49280.1"/>
    </source>
</evidence>
<organism evidence="1 2">
    <name type="scientific">Roseobacter fucihabitans</name>
    <dbReference type="NCBI Taxonomy" id="1537242"/>
    <lineage>
        <taxon>Bacteria</taxon>
        <taxon>Pseudomonadati</taxon>
        <taxon>Pseudomonadota</taxon>
        <taxon>Alphaproteobacteria</taxon>
        <taxon>Rhodobacterales</taxon>
        <taxon>Roseobacteraceae</taxon>
        <taxon>Roseobacter</taxon>
    </lineage>
</organism>
<accession>A0ABZ2BTG4</accession>
<reference evidence="1 2" key="1">
    <citation type="submission" date="2015-07" db="EMBL/GenBank/DDBJ databases">
        <authorList>
            <person name="Voget S."/>
            <person name="Dogs M."/>
            <person name="Brinkhoff T.H."/>
            <person name="Daniel R."/>
        </authorList>
    </citation>
    <scope>NUCLEOTIDE SEQUENCE [LARGE SCALE GENOMIC DNA]</scope>
    <source>
        <strain evidence="1 2">B14</strain>
    </source>
</reference>
<name>A0ABZ2BTG4_9RHOB</name>
<sequence length="104" mass="11978">MWNPDFTALNKCVSEFENGLFYSLMRLQNFTAESTDIEVLPGVRIVHSEHMTNPISVALKGEACWPEARRREYHTKHGANSFETISAYRGAKESKREPFTYECC</sequence>